<evidence type="ECO:0000313" key="2">
    <source>
        <dbReference type="EMBL" id="MDR6726325.1"/>
    </source>
</evidence>
<feature type="transmembrane region" description="Helical" evidence="1">
    <location>
        <begin position="12"/>
        <end position="32"/>
    </location>
</feature>
<gene>
    <name evidence="2" type="ORF">J2W91_004836</name>
</gene>
<feature type="transmembrane region" description="Helical" evidence="1">
    <location>
        <begin position="52"/>
        <end position="74"/>
    </location>
</feature>
<dbReference type="Proteomes" id="UP001254832">
    <property type="component" value="Unassembled WGS sequence"/>
</dbReference>
<accession>A0AAP5H6X9</accession>
<sequence length="138" mass="15504">MNRTSDGIQSFSRFLISNVIVTLIAVGIYSGVMFTDPQAGVDMSERASILFYLAYISIPVFIVFVLLTTVLVWFRERLPKKRHTSNVIVNDVIIAGIVSVLYYLAHSAFYETGFVLAISPFISTLTFSVLYETYITKV</sequence>
<dbReference type="RefSeq" id="WP_310144507.1">
    <property type="nucleotide sequence ID" value="NZ_JAVDTR010000016.1"/>
</dbReference>
<protein>
    <submittedName>
        <fullName evidence="2">Heme/copper-type cytochrome/quinol oxidase subunit 2</fullName>
    </submittedName>
</protein>
<evidence type="ECO:0000256" key="1">
    <source>
        <dbReference type="SAM" id="Phobius"/>
    </source>
</evidence>
<name>A0AAP5H6X9_PAEAM</name>
<reference evidence="2" key="1">
    <citation type="submission" date="2023-07" db="EMBL/GenBank/DDBJ databases">
        <title>Sorghum-associated microbial communities from plants grown in Nebraska, USA.</title>
        <authorList>
            <person name="Schachtman D."/>
        </authorList>
    </citation>
    <scope>NUCLEOTIDE SEQUENCE</scope>
    <source>
        <strain evidence="2">BE80</strain>
    </source>
</reference>
<comment type="caution">
    <text evidence="2">The sequence shown here is derived from an EMBL/GenBank/DDBJ whole genome shotgun (WGS) entry which is preliminary data.</text>
</comment>
<dbReference type="EMBL" id="JAVDTR010000016">
    <property type="protein sequence ID" value="MDR6726325.1"/>
    <property type="molecule type" value="Genomic_DNA"/>
</dbReference>
<organism evidence="2 3">
    <name type="scientific">Paenibacillus amylolyticus</name>
    <dbReference type="NCBI Taxonomy" id="1451"/>
    <lineage>
        <taxon>Bacteria</taxon>
        <taxon>Bacillati</taxon>
        <taxon>Bacillota</taxon>
        <taxon>Bacilli</taxon>
        <taxon>Bacillales</taxon>
        <taxon>Paenibacillaceae</taxon>
        <taxon>Paenibacillus</taxon>
    </lineage>
</organism>
<keyword evidence="1" id="KW-0472">Membrane</keyword>
<keyword evidence="1" id="KW-1133">Transmembrane helix</keyword>
<feature type="transmembrane region" description="Helical" evidence="1">
    <location>
        <begin position="112"/>
        <end position="131"/>
    </location>
</feature>
<evidence type="ECO:0000313" key="3">
    <source>
        <dbReference type="Proteomes" id="UP001254832"/>
    </source>
</evidence>
<feature type="transmembrane region" description="Helical" evidence="1">
    <location>
        <begin position="86"/>
        <end position="106"/>
    </location>
</feature>
<keyword evidence="1" id="KW-0812">Transmembrane</keyword>
<proteinExistence type="predicted"/>
<dbReference type="AlphaFoldDB" id="A0AAP5H6X9"/>